<dbReference type="InterPro" id="IPR040314">
    <property type="entry name" value="DOP1"/>
</dbReference>
<organism evidence="6 7">
    <name type="scientific">Tetrahymena thermophila (strain SB210)</name>
    <dbReference type="NCBI Taxonomy" id="312017"/>
    <lineage>
        <taxon>Eukaryota</taxon>
        <taxon>Sar</taxon>
        <taxon>Alveolata</taxon>
        <taxon>Ciliophora</taxon>
        <taxon>Intramacronucleata</taxon>
        <taxon>Oligohymenophorea</taxon>
        <taxon>Hymenostomatida</taxon>
        <taxon>Tetrahymenina</taxon>
        <taxon>Tetrahymenidae</taxon>
        <taxon>Tetrahymena</taxon>
    </lineage>
</organism>
<proteinExistence type="inferred from homology"/>
<dbReference type="InterPro" id="IPR056457">
    <property type="entry name" value="DOP1_C"/>
</dbReference>
<dbReference type="eggNOG" id="KOG3613">
    <property type="taxonomic scope" value="Eukaryota"/>
</dbReference>
<name>I7MDW0_TETTS</name>
<dbReference type="SUPFAM" id="SSF48371">
    <property type="entry name" value="ARM repeat"/>
    <property type="match status" value="2"/>
</dbReference>
<feature type="domain" description="DOP1 N-terminal" evidence="4">
    <location>
        <begin position="7"/>
        <end position="394"/>
    </location>
</feature>
<evidence type="ECO:0000259" key="4">
    <source>
        <dbReference type="Pfam" id="PF04118"/>
    </source>
</evidence>
<dbReference type="OrthoDB" id="291369at2759"/>
<evidence type="ECO:0000313" key="6">
    <source>
        <dbReference type="EMBL" id="EAR92823.2"/>
    </source>
</evidence>
<evidence type="ECO:0000259" key="5">
    <source>
        <dbReference type="Pfam" id="PF24598"/>
    </source>
</evidence>
<dbReference type="GO" id="GO:0015031">
    <property type="term" value="P:protein transport"/>
    <property type="evidence" value="ECO:0007669"/>
    <property type="project" value="UniProtKB-KW"/>
</dbReference>
<dbReference type="PANTHER" id="PTHR14042">
    <property type="entry name" value="DOPEY-RELATED"/>
    <property type="match status" value="1"/>
</dbReference>
<dbReference type="RefSeq" id="XP_001013068.2">
    <property type="nucleotide sequence ID" value="XM_001013068.2"/>
</dbReference>
<dbReference type="InParanoid" id="I7MDW0"/>
<keyword evidence="7" id="KW-1185">Reference proteome</keyword>
<evidence type="ECO:0000256" key="3">
    <source>
        <dbReference type="ARBA" id="ARBA00046326"/>
    </source>
</evidence>
<dbReference type="Pfam" id="PF24598">
    <property type="entry name" value="DOP1_C"/>
    <property type="match status" value="1"/>
</dbReference>
<dbReference type="InterPro" id="IPR007249">
    <property type="entry name" value="DOP1_N"/>
</dbReference>
<accession>I7MDW0</accession>
<dbReference type="Pfam" id="PF04118">
    <property type="entry name" value="Dopey_N"/>
    <property type="match status" value="1"/>
</dbReference>
<evidence type="ECO:0000256" key="2">
    <source>
        <dbReference type="ARBA" id="ARBA00022927"/>
    </source>
</evidence>
<dbReference type="GO" id="GO:0005802">
    <property type="term" value="C:trans-Golgi network"/>
    <property type="evidence" value="ECO:0007669"/>
    <property type="project" value="TreeGrafter"/>
</dbReference>
<dbReference type="STRING" id="312017.I7MDW0"/>
<dbReference type="Proteomes" id="UP000009168">
    <property type="component" value="Unassembled WGS sequence"/>
</dbReference>
<comment type="similarity">
    <text evidence="3">Belongs to the DOP1 family.</text>
</comment>
<dbReference type="GeneID" id="7825045"/>
<dbReference type="InterPro" id="IPR016024">
    <property type="entry name" value="ARM-type_fold"/>
</dbReference>
<reference evidence="7" key="1">
    <citation type="journal article" date="2006" name="PLoS Biol.">
        <title>Macronuclear genome sequence of the ciliate Tetrahymena thermophila, a model eukaryote.</title>
        <authorList>
            <person name="Eisen J.A."/>
            <person name="Coyne R.S."/>
            <person name="Wu M."/>
            <person name="Wu D."/>
            <person name="Thiagarajan M."/>
            <person name="Wortman J.R."/>
            <person name="Badger J.H."/>
            <person name="Ren Q."/>
            <person name="Amedeo P."/>
            <person name="Jones K.M."/>
            <person name="Tallon L.J."/>
            <person name="Delcher A.L."/>
            <person name="Salzberg S.L."/>
            <person name="Silva J.C."/>
            <person name="Haas B.J."/>
            <person name="Majoros W.H."/>
            <person name="Farzad M."/>
            <person name="Carlton J.M."/>
            <person name="Smith R.K. Jr."/>
            <person name="Garg J."/>
            <person name="Pearlman R.E."/>
            <person name="Karrer K.M."/>
            <person name="Sun L."/>
            <person name="Manning G."/>
            <person name="Elde N.C."/>
            <person name="Turkewitz A.P."/>
            <person name="Asai D.J."/>
            <person name="Wilkes D.E."/>
            <person name="Wang Y."/>
            <person name="Cai H."/>
            <person name="Collins K."/>
            <person name="Stewart B.A."/>
            <person name="Lee S.R."/>
            <person name="Wilamowska K."/>
            <person name="Weinberg Z."/>
            <person name="Ruzzo W.L."/>
            <person name="Wloga D."/>
            <person name="Gaertig J."/>
            <person name="Frankel J."/>
            <person name="Tsao C.-C."/>
            <person name="Gorovsky M.A."/>
            <person name="Keeling P.J."/>
            <person name="Waller R.F."/>
            <person name="Patron N.J."/>
            <person name="Cherry J.M."/>
            <person name="Stover N.A."/>
            <person name="Krieger C.J."/>
            <person name="del Toro C."/>
            <person name="Ryder H.F."/>
            <person name="Williamson S.C."/>
            <person name="Barbeau R.A."/>
            <person name="Hamilton E.P."/>
            <person name="Orias E."/>
        </authorList>
    </citation>
    <scope>NUCLEOTIDE SEQUENCE [LARGE SCALE GENOMIC DNA]</scope>
    <source>
        <strain evidence="7">SB210</strain>
    </source>
</reference>
<gene>
    <name evidence="6" type="ORF">TTHERM_00293360</name>
</gene>
<keyword evidence="2" id="KW-0653">Protein transport</keyword>
<dbReference type="PANTHER" id="PTHR14042:SF24">
    <property type="entry name" value="PROTEIN DOPEY-1 HOMOLOG"/>
    <property type="match status" value="1"/>
</dbReference>
<protein>
    <submittedName>
        <fullName evidence="6">Dopey, amine-terminal domain protein</fullName>
    </submittedName>
</protein>
<evidence type="ECO:0000256" key="1">
    <source>
        <dbReference type="ARBA" id="ARBA00022448"/>
    </source>
</evidence>
<dbReference type="GO" id="GO:0005768">
    <property type="term" value="C:endosome"/>
    <property type="evidence" value="ECO:0007669"/>
    <property type="project" value="TreeGrafter"/>
</dbReference>
<feature type="domain" description="DOP1-like C-terminal" evidence="5">
    <location>
        <begin position="1559"/>
        <end position="1799"/>
    </location>
</feature>
<sequence>MEKSYAKETENLKKSLANHLAQFEKSNEWADSSNWLIKAAQILDENKTPHIPHKEIFAKRLAQCLYPSLPSKVHGLALTTYDKIFQNLKLLKLGGDNKKYVNQLSSDLALYAIGLFPFFQFASLQIKPQFLKLIQDYITELQVQLIPCLPGLIACVLPGLEDNDESVQRQTIKLLDTVQEGVGQKYFFAALWMTILRIPRIRIGGFKYLNKKTKPFKQIEAEQIDYEFQNFEQKSEDSLYGDSKQSNSNNSLRIKKNSEYSIKDENINFTGQQSFDQEVEGEIRISYDHFQDPIAQLQVQLMKQINAIKDLKSEENFYPNKSNLIINALLSVLQDENILTRKFGLDYITSHFPIEEDILSDTDKQLLVQQCLYQFHLNEFTVMRKINIWLFGPPDNDNKFSVQDDERGIKLLKFIKKSIVNLFSLPLIDKNIPLKVLQNFYREHDHLIELTLDEIAFEMIKFMFNVKEDQNLFLSTQRLLQSISNHMDLVFKQLSLKLSEAMDQRNETNALQSIELIEFTISMQHNDISEENQIDYSQISESFQPIIQQILQTFVKIGPKTITKTTYRGPALHLVLELLKQLTNNNVSVTLSEQHKENIVKFSDYYCEYVSYILQTDDDFGILDYSSKILLSLNKIMAIHSEKQEKTLIPNWLASLISCLNSKSTRILYFSVINLYDLLENPNEFRGYISKNEETLLKILHCLYYILDEESISSSEIINKILHFKNYYSQIFYQFIQQDLKISPSLEQSIRRYSKYFRLTNDYFLENSIQNNGVGIYELLNYLQDDNPLIRYTSRSWLNDNLSYLSRIIDPLISDLLDEYKQAEYFLTNNKKVLFKNEYNQDKVQNLYKQIKSIVSILREKFVLYCFNQTISFKIQQQIASINNMVSQFDINKCSYLEIIIFLSLKLMQGQTSNSFSYQFQSKNATINANFCDFLESIMNEIQDQEILMKSITFMLENILICISNLIDQNNQVMQVQVLNLFNIILQKIKDNISNLKSDDKKLISEILTSYFCFPTLLLGLSSTKTYYVNQTYLKTINSTVFYCSQLIQPDSKSHSNLISTLTKYVEQITNTYVDLIKDTQVTNFQEESLNLTQISRIRTSNSRSLSIRQNFKLKTKNNGSIQHLDVSALFLQETTTLPASQQDQLILFDALNKLMNYFLKFKKQEVQQNTERKRLKSLFTMHSHNEKKEAQTAQFGQFQQINRNILDNLPSIIEAFLHCWPLSNSFQNYQNKLTSKGILQYKYDSFVEFNQQYQQELKNNSLNQKDSLRQKIIAIMKPIFTQFSVDTMHALFKLYTNNICNEWYNEEEYPINLYKLMDLIISLDINLVDFINVCLKSDMVLQITNFYNTRISIPKNTFPFSRQIAINEINVLSFTYIIFSIYPIDDTKMPDNYLQDIWIPANKFFQQFKSSKHSQSLVWLVESIFMMSQKFSPNQAMVDRTFRKELRRLVKGILLTLSQIAANKIQFTSVVPTAVIKSTSDAVRRLSEINDFTLIAPMSPIIYQMCLDKPDFMIFQLPKIDELKDIGDEQFILYNQIICYKVLSDLSYELLQNIYASDERITKITQNFLFDLFKAIEKKKLDNNQIIHEIYASQLINSLLKNSGQLLAKEIRKNIIELFNSQDFFNCDFQTLRNWKDIIDRISDQGDLFKEFLTKDGLFQNLVSKNHEQSHRIKKLFRVCFIIYSGNVDKYSKKLLDILEALNEIIINYEDSHQPNIYILILFCFRILVLRMSKQTLNDQFRIVWPAILTFLMKIFNDKRKKTNTSLNLVLAAIKFIELLSIVQLEEFYFYEWMFAFDFLGVKIEKIKVPSDGMSLNMSMSCVVTPFQYKQPLACYFGEPYQLDYINSINDNEIQTNFEKDQRKIIVTESCVENEGELNSKVLYLCQYLIDINHKRLSIDNELLEQVIEQDFIELNKIFFEIK</sequence>
<dbReference type="KEGG" id="tet:TTHERM_00293360"/>
<evidence type="ECO:0000313" key="7">
    <source>
        <dbReference type="Proteomes" id="UP000009168"/>
    </source>
</evidence>
<keyword evidence="1" id="KW-0813">Transport</keyword>
<dbReference type="EMBL" id="GG662740">
    <property type="protein sequence ID" value="EAR92823.2"/>
    <property type="molecule type" value="Genomic_DNA"/>
</dbReference>
<dbReference type="GO" id="GO:0006895">
    <property type="term" value="P:Golgi to endosome transport"/>
    <property type="evidence" value="ECO:0007669"/>
    <property type="project" value="InterPro"/>
</dbReference>
<dbReference type="GO" id="GO:0005829">
    <property type="term" value="C:cytosol"/>
    <property type="evidence" value="ECO:0007669"/>
    <property type="project" value="GOC"/>
</dbReference>